<dbReference type="Pfam" id="PF08147">
    <property type="entry name" value="DBP10CT"/>
    <property type="match status" value="1"/>
</dbReference>
<proteinExistence type="inferred from homology"/>
<evidence type="ECO:0000256" key="4">
    <source>
        <dbReference type="ARBA" id="ARBA00022741"/>
    </source>
</evidence>
<feature type="compositionally biased region" description="Polar residues" evidence="12">
    <location>
        <begin position="764"/>
        <end position="773"/>
    </location>
</feature>
<dbReference type="PROSITE" id="PS00039">
    <property type="entry name" value="DEAD_ATP_HELICASE"/>
    <property type="match status" value="1"/>
</dbReference>
<dbReference type="FunFam" id="3.40.50.300:FF:000865">
    <property type="entry name" value="ATP-dependent RNA helicase DDX54"/>
    <property type="match status" value="1"/>
</dbReference>
<gene>
    <name evidence="15" type="ORF">pdam_00015469</name>
</gene>
<comment type="subcellular location">
    <subcellularLocation>
        <location evidence="1">Nucleus</location>
        <location evidence="1">Nucleolus</location>
    </subcellularLocation>
</comment>
<dbReference type="SUPFAM" id="SSF52540">
    <property type="entry name" value="P-loop containing nucleoside triphosphate hydrolases"/>
    <property type="match status" value="2"/>
</dbReference>
<sequence>MAKKKSLVSSKGKPNKTLQQKKNKKKTNNLPSKFRRKKRRDEEADDFPVFKGVMKKGYKLPTPIQRKTIPVIMDGKDVVAMARTGSGKTAAFLIPMFERLKAHSAKVGARGLILSPTRELALQTLKFTKELGRFTGLKAAVVLGGDSLEGQFAALHGNPDIIVATPGRFLHVVMEMDLKLTSVEYVVFDEADRLFEMGFAQQLHEILNRLPDSRQTLLFSATLPKLLVDFTKAGLTDPVLIRLDVDSKLSEQLKLAFFSVRSVDKPAVLLHILQNVIKPSEQTLIFTATKHHVEYLKEARTRDNKSYDYVTFAARKINIGKFQHKKTNVMVVTDVAARGIDIPMLDNVINYNFPAKPKLFIHRVGRVARAGRSGTAYSLVSGDELAHMVDLHLFLGRPLKFAGKDSQAQDDGLIGTVPQLLVDDEDNFMKTAHDKSHDLVSLRQVAANGYKQYIKSRPNASSESVKRAKKIDTGALSSHPLFSERPQLSSKEATSTKVDILDGVKNFRPKQTIFEIGSTSKSTAQSIMMSKRKRHSDVIQRARRLKLDDLTSDQGRGGGAEQEPEETGPTTDEIQGVFATVFDPSQKKKHKGSKFDPEGLVKNFRDENYIPHTAADHHGEKGLGLGLKSFEKDVSGAVMDIQADEAEGMRQAKTIKKWDRKRKNFVGEDGNVKKIRTESGIGIPASYRKNIYRDWLQRHKMDVPGSEDREENGARPEYRRGKKGNGGSKYSANRKGVAGKSFKPRGNELKSKEQILKARHRKQQTMQRQNRGTQKGKGVKGKPGKKK</sequence>
<evidence type="ECO:0000259" key="14">
    <source>
        <dbReference type="PROSITE" id="PS51194"/>
    </source>
</evidence>
<keyword evidence="5 11" id="KW-0378">Hydrolase</keyword>
<name>A0A3M6UHJ9_POCDA</name>
<dbReference type="GO" id="GO:0016887">
    <property type="term" value="F:ATP hydrolysis activity"/>
    <property type="evidence" value="ECO:0007669"/>
    <property type="project" value="RHEA"/>
</dbReference>
<dbReference type="InterPro" id="IPR014001">
    <property type="entry name" value="Helicase_ATP-bd"/>
</dbReference>
<dbReference type="AlphaFoldDB" id="A0A3M6UHJ9"/>
<feature type="compositionally biased region" description="Basic and acidic residues" evidence="12">
    <location>
        <begin position="745"/>
        <end position="756"/>
    </location>
</feature>
<dbReference type="InterPro" id="IPR000629">
    <property type="entry name" value="RNA-helicase_DEAD-box_CS"/>
</dbReference>
<dbReference type="GO" id="GO:0003723">
    <property type="term" value="F:RNA binding"/>
    <property type="evidence" value="ECO:0007669"/>
    <property type="project" value="UniProtKB-KW"/>
</dbReference>
<evidence type="ECO:0000256" key="2">
    <source>
        <dbReference type="ARBA" id="ARBA00010379"/>
    </source>
</evidence>
<dbReference type="PROSITE" id="PS51192">
    <property type="entry name" value="HELICASE_ATP_BIND_1"/>
    <property type="match status" value="1"/>
</dbReference>
<dbReference type="CDD" id="cd17959">
    <property type="entry name" value="DEADc_DDX54"/>
    <property type="match status" value="1"/>
</dbReference>
<dbReference type="Pfam" id="PF00271">
    <property type="entry name" value="Helicase_C"/>
    <property type="match status" value="1"/>
</dbReference>
<dbReference type="EMBL" id="RCHS01001508">
    <property type="protein sequence ID" value="RMX53153.1"/>
    <property type="molecule type" value="Genomic_DNA"/>
</dbReference>
<dbReference type="GO" id="GO:0005829">
    <property type="term" value="C:cytosol"/>
    <property type="evidence" value="ECO:0007669"/>
    <property type="project" value="TreeGrafter"/>
</dbReference>
<evidence type="ECO:0000313" key="16">
    <source>
        <dbReference type="Proteomes" id="UP000275408"/>
    </source>
</evidence>
<evidence type="ECO:0000256" key="1">
    <source>
        <dbReference type="ARBA" id="ARBA00004604"/>
    </source>
</evidence>
<dbReference type="EC" id="3.6.4.13" evidence="3"/>
<feature type="compositionally biased region" description="Basic residues" evidence="12">
    <location>
        <begin position="777"/>
        <end position="787"/>
    </location>
</feature>
<keyword evidence="9" id="KW-0539">Nucleus</keyword>
<dbReference type="SMART" id="SM00490">
    <property type="entry name" value="HELICc"/>
    <property type="match status" value="1"/>
</dbReference>
<feature type="region of interest" description="Disordered" evidence="12">
    <location>
        <begin position="1"/>
        <end position="43"/>
    </location>
</feature>
<dbReference type="GO" id="GO:0003724">
    <property type="term" value="F:RNA helicase activity"/>
    <property type="evidence" value="ECO:0007669"/>
    <property type="project" value="UniProtKB-EC"/>
</dbReference>
<keyword evidence="7 11" id="KW-0067">ATP-binding</keyword>
<evidence type="ECO:0000256" key="6">
    <source>
        <dbReference type="ARBA" id="ARBA00022806"/>
    </source>
</evidence>
<feature type="compositionally biased region" description="Basic residues" evidence="12">
    <location>
        <begin position="19"/>
        <end position="39"/>
    </location>
</feature>
<evidence type="ECO:0000256" key="11">
    <source>
        <dbReference type="RuleBase" id="RU000492"/>
    </source>
</evidence>
<dbReference type="Proteomes" id="UP000275408">
    <property type="component" value="Unassembled WGS sequence"/>
</dbReference>
<keyword evidence="4 11" id="KW-0547">Nucleotide-binding</keyword>
<accession>A0A3M6UHJ9</accession>
<dbReference type="SMART" id="SM00487">
    <property type="entry name" value="DEXDc"/>
    <property type="match status" value="1"/>
</dbReference>
<comment type="catalytic activity">
    <reaction evidence="10">
        <text>ATP + H2O = ADP + phosphate + H(+)</text>
        <dbReference type="Rhea" id="RHEA:13065"/>
        <dbReference type="ChEBI" id="CHEBI:15377"/>
        <dbReference type="ChEBI" id="CHEBI:15378"/>
        <dbReference type="ChEBI" id="CHEBI:30616"/>
        <dbReference type="ChEBI" id="CHEBI:43474"/>
        <dbReference type="ChEBI" id="CHEBI:456216"/>
        <dbReference type="EC" id="3.6.4.13"/>
    </reaction>
</comment>
<evidence type="ECO:0000256" key="5">
    <source>
        <dbReference type="ARBA" id="ARBA00022801"/>
    </source>
</evidence>
<dbReference type="InterPro" id="IPR012541">
    <property type="entry name" value="DBP10_C"/>
</dbReference>
<keyword evidence="6 11" id="KW-0347">Helicase</keyword>
<feature type="domain" description="Helicase ATP-binding" evidence="13">
    <location>
        <begin position="69"/>
        <end position="241"/>
    </location>
</feature>
<protein>
    <recommendedName>
        <fullName evidence="3">RNA helicase</fullName>
        <ecNumber evidence="3">3.6.4.13</ecNumber>
    </recommendedName>
</protein>
<dbReference type="PANTHER" id="PTHR47959:SF8">
    <property type="entry name" value="RNA HELICASE"/>
    <property type="match status" value="1"/>
</dbReference>
<evidence type="ECO:0000256" key="7">
    <source>
        <dbReference type="ARBA" id="ARBA00022840"/>
    </source>
</evidence>
<dbReference type="PANTHER" id="PTHR47959">
    <property type="entry name" value="ATP-DEPENDENT RNA HELICASE RHLE-RELATED"/>
    <property type="match status" value="1"/>
</dbReference>
<evidence type="ECO:0000256" key="12">
    <source>
        <dbReference type="SAM" id="MobiDB-lite"/>
    </source>
</evidence>
<dbReference type="CDD" id="cd18787">
    <property type="entry name" value="SF2_C_DEAD"/>
    <property type="match status" value="1"/>
</dbReference>
<evidence type="ECO:0000256" key="8">
    <source>
        <dbReference type="ARBA" id="ARBA00022884"/>
    </source>
</evidence>
<dbReference type="InterPro" id="IPR011545">
    <property type="entry name" value="DEAD/DEAH_box_helicase_dom"/>
</dbReference>
<dbReference type="Pfam" id="PF00270">
    <property type="entry name" value="DEAD"/>
    <property type="match status" value="1"/>
</dbReference>
<dbReference type="InterPro" id="IPR033517">
    <property type="entry name" value="DDX54/DBP10_DEAD-box_helicase"/>
</dbReference>
<dbReference type="GO" id="GO:0005730">
    <property type="term" value="C:nucleolus"/>
    <property type="evidence" value="ECO:0007669"/>
    <property type="project" value="UniProtKB-SubCell"/>
</dbReference>
<dbReference type="STRING" id="46731.A0A3M6UHJ9"/>
<keyword evidence="8" id="KW-0694">RNA-binding</keyword>
<evidence type="ECO:0000256" key="3">
    <source>
        <dbReference type="ARBA" id="ARBA00012552"/>
    </source>
</evidence>
<feature type="domain" description="Helicase C-terminal" evidence="14">
    <location>
        <begin position="271"/>
        <end position="414"/>
    </location>
</feature>
<dbReference type="Gene3D" id="3.40.50.300">
    <property type="entry name" value="P-loop containing nucleotide triphosphate hydrolases"/>
    <property type="match status" value="2"/>
</dbReference>
<dbReference type="OrthoDB" id="10261375at2759"/>
<comment type="similarity">
    <text evidence="2">Belongs to the DEAD box helicase family. DDX54/DBP10 subfamily.</text>
</comment>
<organism evidence="15 16">
    <name type="scientific">Pocillopora damicornis</name>
    <name type="common">Cauliflower coral</name>
    <name type="synonym">Millepora damicornis</name>
    <dbReference type="NCBI Taxonomy" id="46731"/>
    <lineage>
        <taxon>Eukaryota</taxon>
        <taxon>Metazoa</taxon>
        <taxon>Cnidaria</taxon>
        <taxon>Anthozoa</taxon>
        <taxon>Hexacorallia</taxon>
        <taxon>Scleractinia</taxon>
        <taxon>Astrocoeniina</taxon>
        <taxon>Pocilloporidae</taxon>
        <taxon>Pocillopora</taxon>
    </lineage>
</organism>
<evidence type="ECO:0000313" key="15">
    <source>
        <dbReference type="EMBL" id="RMX53153.1"/>
    </source>
</evidence>
<evidence type="ECO:0000256" key="10">
    <source>
        <dbReference type="ARBA" id="ARBA00047984"/>
    </source>
</evidence>
<dbReference type="PROSITE" id="PS51194">
    <property type="entry name" value="HELICASE_CTER"/>
    <property type="match status" value="1"/>
</dbReference>
<dbReference type="InterPro" id="IPR001650">
    <property type="entry name" value="Helicase_C-like"/>
</dbReference>
<dbReference type="InterPro" id="IPR027417">
    <property type="entry name" value="P-loop_NTPase"/>
</dbReference>
<dbReference type="SMART" id="SM01123">
    <property type="entry name" value="DBP10CT"/>
    <property type="match status" value="1"/>
</dbReference>
<feature type="region of interest" description="Disordered" evidence="12">
    <location>
        <begin position="703"/>
        <end position="787"/>
    </location>
</feature>
<comment type="caution">
    <text evidence="15">The sequence shown here is derived from an EMBL/GenBank/DDBJ whole genome shotgun (WGS) entry which is preliminary data.</text>
</comment>
<evidence type="ECO:0000256" key="9">
    <source>
        <dbReference type="ARBA" id="ARBA00023242"/>
    </source>
</evidence>
<feature type="region of interest" description="Disordered" evidence="12">
    <location>
        <begin position="545"/>
        <end position="571"/>
    </location>
</feature>
<evidence type="ECO:0000259" key="13">
    <source>
        <dbReference type="PROSITE" id="PS51192"/>
    </source>
</evidence>
<keyword evidence="16" id="KW-1185">Reference proteome</keyword>
<reference evidence="15 16" key="1">
    <citation type="journal article" date="2018" name="Sci. Rep.">
        <title>Comparative analysis of the Pocillopora damicornis genome highlights role of immune system in coral evolution.</title>
        <authorList>
            <person name="Cunning R."/>
            <person name="Bay R.A."/>
            <person name="Gillette P."/>
            <person name="Baker A.C."/>
            <person name="Traylor-Knowles N."/>
        </authorList>
    </citation>
    <scope>NUCLEOTIDE SEQUENCE [LARGE SCALE GENOMIC DNA]</scope>
    <source>
        <strain evidence="15">RSMAS</strain>
        <tissue evidence="15">Whole animal</tissue>
    </source>
</reference>
<dbReference type="GO" id="GO:0005524">
    <property type="term" value="F:ATP binding"/>
    <property type="evidence" value="ECO:0007669"/>
    <property type="project" value="UniProtKB-KW"/>
</dbReference>
<dbReference type="InterPro" id="IPR050079">
    <property type="entry name" value="DEAD_box_RNA_helicase"/>
</dbReference>